<dbReference type="PROSITE" id="PS50222">
    <property type="entry name" value="EF_HAND_2"/>
    <property type="match status" value="1"/>
</dbReference>
<feature type="non-terminal residue" evidence="2">
    <location>
        <position position="483"/>
    </location>
</feature>
<keyword evidence="3" id="KW-1185">Reference proteome</keyword>
<reference evidence="2 3" key="1">
    <citation type="journal article" date="2015" name="Genome Biol. Evol.">
        <title>Comparative Genomics of a Bacterivorous Green Alga Reveals Evolutionary Causalities and Consequences of Phago-Mixotrophic Mode of Nutrition.</title>
        <authorList>
            <person name="Burns J.A."/>
            <person name="Paasch A."/>
            <person name="Narechania A."/>
            <person name="Kim E."/>
        </authorList>
    </citation>
    <scope>NUCLEOTIDE SEQUENCE [LARGE SCALE GENOMIC DNA]</scope>
    <source>
        <strain evidence="2 3">PLY_AMNH</strain>
    </source>
</reference>
<evidence type="ECO:0000313" key="3">
    <source>
        <dbReference type="Proteomes" id="UP001190700"/>
    </source>
</evidence>
<dbReference type="GO" id="GO:0005509">
    <property type="term" value="F:calcium ion binding"/>
    <property type="evidence" value="ECO:0007669"/>
    <property type="project" value="InterPro"/>
</dbReference>
<organism evidence="2 3">
    <name type="scientific">Cymbomonas tetramitiformis</name>
    <dbReference type="NCBI Taxonomy" id="36881"/>
    <lineage>
        <taxon>Eukaryota</taxon>
        <taxon>Viridiplantae</taxon>
        <taxon>Chlorophyta</taxon>
        <taxon>Pyramimonadophyceae</taxon>
        <taxon>Pyramimonadales</taxon>
        <taxon>Pyramimonadaceae</taxon>
        <taxon>Cymbomonas</taxon>
    </lineage>
</organism>
<comment type="caution">
    <text evidence="2">The sequence shown here is derived from an EMBL/GenBank/DDBJ whole genome shotgun (WGS) entry which is preliminary data.</text>
</comment>
<evidence type="ECO:0000313" key="2">
    <source>
        <dbReference type="EMBL" id="KAK3254319.1"/>
    </source>
</evidence>
<dbReference type="Proteomes" id="UP001190700">
    <property type="component" value="Unassembled WGS sequence"/>
</dbReference>
<name>A0AAE0F7E1_9CHLO</name>
<gene>
    <name evidence="2" type="ORF">CYMTET_36465</name>
</gene>
<evidence type="ECO:0000259" key="1">
    <source>
        <dbReference type="PROSITE" id="PS50222"/>
    </source>
</evidence>
<proteinExistence type="predicted"/>
<dbReference type="EMBL" id="LGRX02023748">
    <property type="protein sequence ID" value="KAK3254319.1"/>
    <property type="molecule type" value="Genomic_DNA"/>
</dbReference>
<feature type="domain" description="EF-hand" evidence="1">
    <location>
        <begin position="342"/>
        <end position="377"/>
    </location>
</feature>
<protein>
    <recommendedName>
        <fullName evidence="1">EF-hand domain-containing protein</fullName>
    </recommendedName>
</protein>
<accession>A0AAE0F7E1</accession>
<dbReference type="InterPro" id="IPR018247">
    <property type="entry name" value="EF_Hand_1_Ca_BS"/>
</dbReference>
<dbReference type="AlphaFoldDB" id="A0AAE0F7E1"/>
<dbReference type="InterPro" id="IPR002048">
    <property type="entry name" value="EF_hand_dom"/>
</dbReference>
<sequence>MAAGVAILYSDACVWKQKYIGQAEVRINHTIDAGLLQLWYDLYNSSGQVCGQVLLRLVYALDAPGIGASKEPKRTNDAEKVVDSSVMTSGAGDVAMVLLYQDGHNRYLDAHFITRLLQVLEQSSKDSSSGCIRLEELRGKASWAISGATDREIEHLLGMVGAGVEASGGEALLERVVGSEADLLTELRQCRKIRAAYWGARVDLTHELPPLGQSVDPNTAGPLGMAMASAMWQLAEIIEAKHGELGERAGELELDAEGRMGQLGVLRLVQAVLPELSVNEIRFVLVHVDEMIGEDGRADVNELYTAARWWMHAVGLPSSSGADLRLPLGGSGHVLTQLLQVLEDAAMAECIARVDADGDGRLEMQEVGELMYATCSCSRERDSGYLQALLEACRSSPTLDHKELAAHVTFAGKQQKLYWKTRCSFSGETPPVGQVMATGDGEEARDEVVAALGRVGAALRSAHPELQSQWAAFEPDPRGRLHA</sequence>
<dbReference type="PROSITE" id="PS00018">
    <property type="entry name" value="EF_HAND_1"/>
    <property type="match status" value="1"/>
</dbReference>